<protein>
    <recommendedName>
        <fullName evidence="2">Anti-sigma factor antagonist</fullName>
    </recommendedName>
</protein>
<comment type="caution">
    <text evidence="4">The sequence shown here is derived from an EMBL/GenBank/DDBJ whole genome shotgun (WGS) entry which is preliminary data.</text>
</comment>
<dbReference type="InterPro" id="IPR003658">
    <property type="entry name" value="Anti-sigma_ant"/>
</dbReference>
<gene>
    <name evidence="4" type="ORF">V2H45_12795</name>
</gene>
<comment type="similarity">
    <text evidence="1 2">Belongs to the anti-sigma-factor antagonist family.</text>
</comment>
<evidence type="ECO:0000313" key="5">
    <source>
        <dbReference type="Proteomes" id="UP001333818"/>
    </source>
</evidence>
<dbReference type="EMBL" id="JAZBJZ010000047">
    <property type="protein sequence ID" value="MEE3717635.1"/>
    <property type="molecule type" value="Genomic_DNA"/>
</dbReference>
<sequence length="123" mass="13891">MVKVMMLDIQVFAPSRNFDSKYSAQFRTEITNISLKKPDVLIVDMHNVTFIDSNGLGTLFAAIKLTKAHGGRLVICSLAESVRFLLEVTETSQYFEIFATREEALKAIVTTQLEDLEWDSLSK</sequence>
<organism evidence="4 5">
    <name type="scientific">Tumidithrix elongata BACA0141</name>
    <dbReference type="NCBI Taxonomy" id="2716417"/>
    <lineage>
        <taxon>Bacteria</taxon>
        <taxon>Bacillati</taxon>
        <taxon>Cyanobacteriota</taxon>
        <taxon>Cyanophyceae</taxon>
        <taxon>Pseudanabaenales</taxon>
        <taxon>Pseudanabaenaceae</taxon>
        <taxon>Tumidithrix</taxon>
        <taxon>Tumidithrix elongata</taxon>
    </lineage>
</organism>
<dbReference type="RefSeq" id="WP_330484065.1">
    <property type="nucleotide sequence ID" value="NZ_JAZBJZ010000047.1"/>
</dbReference>
<name>A0AAW9PT30_9CYAN</name>
<evidence type="ECO:0000313" key="4">
    <source>
        <dbReference type="EMBL" id="MEE3717635.1"/>
    </source>
</evidence>
<dbReference type="Proteomes" id="UP001333818">
    <property type="component" value="Unassembled WGS sequence"/>
</dbReference>
<evidence type="ECO:0000256" key="2">
    <source>
        <dbReference type="RuleBase" id="RU003749"/>
    </source>
</evidence>
<dbReference type="PROSITE" id="PS50801">
    <property type="entry name" value="STAS"/>
    <property type="match status" value="1"/>
</dbReference>
<dbReference type="Gene3D" id="3.30.750.24">
    <property type="entry name" value="STAS domain"/>
    <property type="match status" value="1"/>
</dbReference>
<reference evidence="4" key="1">
    <citation type="submission" date="2024-01" db="EMBL/GenBank/DDBJ databases">
        <title>Bank of Algae and Cyanobacteria of the Azores (BACA) strain genomes.</title>
        <authorList>
            <person name="Luz R."/>
            <person name="Cordeiro R."/>
            <person name="Fonseca A."/>
            <person name="Goncalves V."/>
        </authorList>
    </citation>
    <scope>NUCLEOTIDE SEQUENCE</scope>
    <source>
        <strain evidence="4">BACA0141</strain>
    </source>
</reference>
<dbReference type="CDD" id="cd07043">
    <property type="entry name" value="STAS_anti-anti-sigma_factors"/>
    <property type="match status" value="1"/>
</dbReference>
<dbReference type="InterPro" id="IPR036513">
    <property type="entry name" value="STAS_dom_sf"/>
</dbReference>
<dbReference type="AlphaFoldDB" id="A0AAW9PT30"/>
<dbReference type="SUPFAM" id="SSF52091">
    <property type="entry name" value="SpoIIaa-like"/>
    <property type="match status" value="1"/>
</dbReference>
<dbReference type="NCBIfam" id="TIGR00377">
    <property type="entry name" value="ant_ant_sig"/>
    <property type="match status" value="1"/>
</dbReference>
<dbReference type="Pfam" id="PF01740">
    <property type="entry name" value="STAS"/>
    <property type="match status" value="1"/>
</dbReference>
<dbReference type="PANTHER" id="PTHR33495">
    <property type="entry name" value="ANTI-SIGMA FACTOR ANTAGONIST TM_1081-RELATED-RELATED"/>
    <property type="match status" value="1"/>
</dbReference>
<accession>A0AAW9PT30</accession>
<dbReference type="InterPro" id="IPR002645">
    <property type="entry name" value="STAS_dom"/>
</dbReference>
<proteinExistence type="inferred from homology"/>
<feature type="domain" description="STAS" evidence="3">
    <location>
        <begin position="26"/>
        <end position="108"/>
    </location>
</feature>
<evidence type="ECO:0000256" key="1">
    <source>
        <dbReference type="ARBA" id="ARBA00009013"/>
    </source>
</evidence>
<keyword evidence="5" id="KW-1185">Reference proteome</keyword>
<dbReference type="GO" id="GO:0043856">
    <property type="term" value="F:anti-sigma factor antagonist activity"/>
    <property type="evidence" value="ECO:0007669"/>
    <property type="project" value="InterPro"/>
</dbReference>
<evidence type="ECO:0000259" key="3">
    <source>
        <dbReference type="PROSITE" id="PS50801"/>
    </source>
</evidence>